<dbReference type="PANTHER" id="PTHR30026:SF20">
    <property type="entry name" value="OUTER MEMBRANE PROTEIN TOLC"/>
    <property type="match status" value="1"/>
</dbReference>
<dbReference type="PANTHER" id="PTHR30026">
    <property type="entry name" value="OUTER MEMBRANE PROTEIN TOLC"/>
    <property type="match status" value="1"/>
</dbReference>
<dbReference type="GO" id="GO:1990281">
    <property type="term" value="C:efflux pump complex"/>
    <property type="evidence" value="ECO:0007669"/>
    <property type="project" value="TreeGrafter"/>
</dbReference>
<evidence type="ECO:0000256" key="1">
    <source>
        <dbReference type="ARBA" id="ARBA00004442"/>
    </source>
</evidence>
<reference evidence="10" key="1">
    <citation type="submission" date="2016-12" db="EMBL/GenBank/DDBJ databases">
        <authorList>
            <person name="Varghese N."/>
            <person name="Submissions S."/>
        </authorList>
    </citation>
    <scope>NUCLEOTIDE SEQUENCE [LARGE SCALE GENOMIC DNA]</scope>
    <source>
        <strain evidence="10">DSM 25035</strain>
    </source>
</reference>
<protein>
    <submittedName>
        <fullName evidence="9">Outer membrane protein TolC</fullName>
    </submittedName>
</protein>
<dbReference type="Pfam" id="PF02321">
    <property type="entry name" value="OEP"/>
    <property type="match status" value="2"/>
</dbReference>
<dbReference type="InterPro" id="IPR051906">
    <property type="entry name" value="TolC-like"/>
</dbReference>
<dbReference type="EMBL" id="FRXN01000004">
    <property type="protein sequence ID" value="SHO63868.1"/>
    <property type="molecule type" value="Genomic_DNA"/>
</dbReference>
<evidence type="ECO:0000313" key="9">
    <source>
        <dbReference type="EMBL" id="SHO63868.1"/>
    </source>
</evidence>
<dbReference type="Gene3D" id="1.20.1600.10">
    <property type="entry name" value="Outer membrane efflux proteins (OEP)"/>
    <property type="match status" value="1"/>
</dbReference>
<evidence type="ECO:0000256" key="8">
    <source>
        <dbReference type="SAM" id="Coils"/>
    </source>
</evidence>
<comment type="subcellular location">
    <subcellularLocation>
        <location evidence="1">Cell outer membrane</location>
    </subcellularLocation>
</comment>
<dbReference type="Proteomes" id="UP000184609">
    <property type="component" value="Unassembled WGS sequence"/>
</dbReference>
<dbReference type="OrthoDB" id="367883at2"/>
<evidence type="ECO:0000256" key="5">
    <source>
        <dbReference type="ARBA" id="ARBA00022692"/>
    </source>
</evidence>
<dbReference type="GO" id="GO:0015562">
    <property type="term" value="F:efflux transmembrane transporter activity"/>
    <property type="evidence" value="ECO:0007669"/>
    <property type="project" value="InterPro"/>
</dbReference>
<evidence type="ECO:0000256" key="7">
    <source>
        <dbReference type="ARBA" id="ARBA00023237"/>
    </source>
</evidence>
<feature type="coiled-coil region" evidence="8">
    <location>
        <begin position="156"/>
        <end position="183"/>
    </location>
</feature>
<dbReference type="InterPro" id="IPR003423">
    <property type="entry name" value="OMP_efflux"/>
</dbReference>
<evidence type="ECO:0000256" key="4">
    <source>
        <dbReference type="ARBA" id="ARBA00022452"/>
    </source>
</evidence>
<organism evidence="9 10">
    <name type="scientific">Algoriphagus zhangzhouensis</name>
    <dbReference type="NCBI Taxonomy" id="1073327"/>
    <lineage>
        <taxon>Bacteria</taxon>
        <taxon>Pseudomonadati</taxon>
        <taxon>Bacteroidota</taxon>
        <taxon>Cytophagia</taxon>
        <taxon>Cytophagales</taxon>
        <taxon>Cyclobacteriaceae</taxon>
        <taxon>Algoriphagus</taxon>
    </lineage>
</organism>
<evidence type="ECO:0000256" key="6">
    <source>
        <dbReference type="ARBA" id="ARBA00023136"/>
    </source>
</evidence>
<proteinExistence type="inferred from homology"/>
<keyword evidence="6" id="KW-0472">Membrane</keyword>
<evidence type="ECO:0000313" key="10">
    <source>
        <dbReference type="Proteomes" id="UP000184609"/>
    </source>
</evidence>
<dbReference type="STRING" id="1073327.SAMN04488108_3034"/>
<keyword evidence="5" id="KW-0812">Transmembrane</keyword>
<dbReference type="SUPFAM" id="SSF56954">
    <property type="entry name" value="Outer membrane efflux proteins (OEP)"/>
    <property type="match status" value="1"/>
</dbReference>
<evidence type="ECO:0000256" key="3">
    <source>
        <dbReference type="ARBA" id="ARBA00022448"/>
    </source>
</evidence>
<sequence length="441" mass="50648">MTYSKQSLLLGLGLFLLTVKVLAQEDVPKLEGTVGLQEVLDYALVQSPSIRQAQIDEQIGDREIKANIAGWYPQITASAAGAYNIKLQTSAIGDQLITFGQPYNSNVLLQVDQSLFNRDQLFASRTSKYYRNQLEEVIENAKINTVVDVTKAFYDILLSEEELKIIDENLQRLEKQYKDARTRYETGLVDKTDYQRAFITLTNSKSSRNRVMNSFDAKYSYLKQLIGHPDSLDFEITFDVKGAVEDIAQDAADPLMLENRVEYRLMQTQQSLNEIQTAYEKWNYLPQLSAYYRYNWMYFNQNFSDLYNQSYPTSAVGLNLSIPIFQGGKRVHRVKAAELQVERGKIDLENLTNQINTQYDAALASYNSSLYEWEIIRENMEMAENVYDIIKMQYDEGVKAYVDLVVAETDLQTAQINHINAFYQVLLSKLDLDQALGTINY</sequence>
<keyword evidence="4" id="KW-1134">Transmembrane beta strand</keyword>
<keyword evidence="7" id="KW-0998">Cell outer membrane</keyword>
<evidence type="ECO:0000256" key="2">
    <source>
        <dbReference type="ARBA" id="ARBA00007613"/>
    </source>
</evidence>
<dbReference type="RefSeq" id="WP_073572665.1">
    <property type="nucleotide sequence ID" value="NZ_FRXN01000004.1"/>
</dbReference>
<accession>A0A1M7ZG58</accession>
<dbReference type="GO" id="GO:0009279">
    <property type="term" value="C:cell outer membrane"/>
    <property type="evidence" value="ECO:0007669"/>
    <property type="project" value="UniProtKB-SubCell"/>
</dbReference>
<keyword evidence="8" id="KW-0175">Coiled coil</keyword>
<name>A0A1M7ZG58_9BACT</name>
<dbReference type="GO" id="GO:0015288">
    <property type="term" value="F:porin activity"/>
    <property type="evidence" value="ECO:0007669"/>
    <property type="project" value="TreeGrafter"/>
</dbReference>
<comment type="similarity">
    <text evidence="2">Belongs to the outer membrane factor (OMF) (TC 1.B.17) family.</text>
</comment>
<keyword evidence="10" id="KW-1185">Reference proteome</keyword>
<gene>
    <name evidence="9" type="ORF">SAMN04488108_3034</name>
</gene>
<keyword evidence="3" id="KW-0813">Transport</keyword>
<dbReference type="AlphaFoldDB" id="A0A1M7ZG58"/>